<dbReference type="GO" id="GO:0005524">
    <property type="term" value="F:ATP binding"/>
    <property type="evidence" value="ECO:0007669"/>
    <property type="project" value="UniProtKB-KW"/>
</dbReference>
<dbReference type="EMBL" id="JBGUAW010000034">
    <property type="protein sequence ID" value="MFA9462637.1"/>
    <property type="molecule type" value="Genomic_DNA"/>
</dbReference>
<evidence type="ECO:0000313" key="3">
    <source>
        <dbReference type="EMBL" id="MFA9462637.1"/>
    </source>
</evidence>
<feature type="non-terminal residue" evidence="3">
    <location>
        <position position="1"/>
    </location>
</feature>
<organism evidence="3 4">
    <name type="scientific">Thiohalorhabdus methylotrophus</name>
    <dbReference type="NCBI Taxonomy" id="3242694"/>
    <lineage>
        <taxon>Bacteria</taxon>
        <taxon>Pseudomonadati</taxon>
        <taxon>Pseudomonadota</taxon>
        <taxon>Gammaproteobacteria</taxon>
        <taxon>Thiohalorhabdales</taxon>
        <taxon>Thiohalorhabdaceae</taxon>
        <taxon>Thiohalorhabdus</taxon>
    </lineage>
</organism>
<gene>
    <name evidence="3" type="ORF">ACERLL_17730</name>
</gene>
<dbReference type="InterPro" id="IPR003439">
    <property type="entry name" value="ABC_transporter-like_ATP-bd"/>
</dbReference>
<keyword evidence="3" id="KW-0547">Nucleotide-binding</keyword>
<proteinExistence type="predicted"/>
<feature type="domain" description="ABC transporter" evidence="2">
    <location>
        <begin position="12"/>
        <end position="56"/>
    </location>
</feature>
<evidence type="ECO:0000313" key="4">
    <source>
        <dbReference type="Proteomes" id="UP001575181"/>
    </source>
</evidence>
<dbReference type="Gene3D" id="3.40.50.300">
    <property type="entry name" value="P-loop containing nucleotide triphosphate hydrolases"/>
    <property type="match status" value="1"/>
</dbReference>
<reference evidence="3 4" key="1">
    <citation type="submission" date="2024-08" db="EMBL/GenBank/DDBJ databases">
        <title>Whole-genome sequencing of halo(alkali)philic microorganisms from hypersaline lakes.</title>
        <authorList>
            <person name="Sorokin D.Y."/>
            <person name="Merkel A.Y."/>
            <person name="Messina E."/>
            <person name="Yakimov M."/>
        </authorList>
    </citation>
    <scope>NUCLEOTIDE SEQUENCE [LARGE SCALE GENOMIC DNA]</scope>
    <source>
        <strain evidence="3 4">Cl-TMA</strain>
    </source>
</reference>
<protein>
    <submittedName>
        <fullName evidence="3">ATP-binding cassette domain-containing protein</fullName>
    </submittedName>
</protein>
<dbReference type="Proteomes" id="UP001575181">
    <property type="component" value="Unassembled WGS sequence"/>
</dbReference>
<dbReference type="InterPro" id="IPR039421">
    <property type="entry name" value="Type_1_exporter"/>
</dbReference>
<keyword evidence="4" id="KW-1185">Reference proteome</keyword>
<sequence>ARMAGIHDTIETLSEGYQTELGEHGTGLSGGQRQRLAIARALLKQPRILIFDEATSHLDAETAEQIARTVNDLKGKVTILFITHVVPKGLGVDRVVRLGKKTEGAGNRDEQGQTPRVGAPRQAMGNAPFQSS</sequence>
<feature type="region of interest" description="Disordered" evidence="1">
    <location>
        <begin position="101"/>
        <end position="132"/>
    </location>
</feature>
<dbReference type="InterPro" id="IPR027417">
    <property type="entry name" value="P-loop_NTPase"/>
</dbReference>
<evidence type="ECO:0000259" key="2">
    <source>
        <dbReference type="Pfam" id="PF00005"/>
    </source>
</evidence>
<keyword evidence="3" id="KW-0067">ATP-binding</keyword>
<name>A0ABV4U0E1_9GAMM</name>
<dbReference type="PANTHER" id="PTHR24221:SF654">
    <property type="entry name" value="ATP-BINDING CASSETTE SUB-FAMILY B MEMBER 6"/>
    <property type="match status" value="1"/>
</dbReference>
<dbReference type="RefSeq" id="WP_373657425.1">
    <property type="nucleotide sequence ID" value="NZ_JBGUAW010000034.1"/>
</dbReference>
<accession>A0ABV4U0E1</accession>
<feature type="compositionally biased region" description="Basic and acidic residues" evidence="1">
    <location>
        <begin position="101"/>
        <end position="111"/>
    </location>
</feature>
<dbReference type="SUPFAM" id="SSF52540">
    <property type="entry name" value="P-loop containing nucleoside triphosphate hydrolases"/>
    <property type="match status" value="1"/>
</dbReference>
<evidence type="ECO:0000256" key="1">
    <source>
        <dbReference type="SAM" id="MobiDB-lite"/>
    </source>
</evidence>
<dbReference type="Pfam" id="PF00005">
    <property type="entry name" value="ABC_tran"/>
    <property type="match status" value="1"/>
</dbReference>
<dbReference type="PANTHER" id="PTHR24221">
    <property type="entry name" value="ATP-BINDING CASSETTE SUB-FAMILY B"/>
    <property type="match status" value="1"/>
</dbReference>
<comment type="caution">
    <text evidence="3">The sequence shown here is derived from an EMBL/GenBank/DDBJ whole genome shotgun (WGS) entry which is preliminary data.</text>
</comment>